<sequence length="165" mass="17939">MRKQTLAPAAMDHLHVPRFLPCDASCPGEYFISTATKRRVEYSLEQEALPWEVGLPLCADAPLLNSLLPSYRASEPTLTCIFFVFGASLIGCWLASPGRLVSEMAISTADALICVTFVSASTCFRADTIAIECCHWTAEGCILNLDGLHAKDGSVALLQEIYIPQ</sequence>
<dbReference type="AlphaFoldDB" id="A0A8J5GBN1"/>
<gene>
    <name evidence="1" type="ORF">ZIOFF_044183</name>
</gene>
<evidence type="ECO:0000313" key="2">
    <source>
        <dbReference type="Proteomes" id="UP000734854"/>
    </source>
</evidence>
<reference evidence="1 2" key="1">
    <citation type="submission" date="2020-08" db="EMBL/GenBank/DDBJ databases">
        <title>Plant Genome Project.</title>
        <authorList>
            <person name="Zhang R.-G."/>
        </authorList>
    </citation>
    <scope>NUCLEOTIDE SEQUENCE [LARGE SCALE GENOMIC DNA]</scope>
    <source>
        <tissue evidence="1">Rhizome</tissue>
    </source>
</reference>
<dbReference type="Proteomes" id="UP000734854">
    <property type="component" value="Unassembled WGS sequence"/>
</dbReference>
<evidence type="ECO:0000313" key="1">
    <source>
        <dbReference type="EMBL" id="KAG6496322.1"/>
    </source>
</evidence>
<accession>A0A8J5GBN1</accession>
<comment type="caution">
    <text evidence="1">The sequence shown here is derived from an EMBL/GenBank/DDBJ whole genome shotgun (WGS) entry which is preliminary data.</text>
</comment>
<proteinExistence type="predicted"/>
<organism evidence="1 2">
    <name type="scientific">Zingiber officinale</name>
    <name type="common">Ginger</name>
    <name type="synonym">Amomum zingiber</name>
    <dbReference type="NCBI Taxonomy" id="94328"/>
    <lineage>
        <taxon>Eukaryota</taxon>
        <taxon>Viridiplantae</taxon>
        <taxon>Streptophyta</taxon>
        <taxon>Embryophyta</taxon>
        <taxon>Tracheophyta</taxon>
        <taxon>Spermatophyta</taxon>
        <taxon>Magnoliopsida</taxon>
        <taxon>Liliopsida</taxon>
        <taxon>Zingiberales</taxon>
        <taxon>Zingiberaceae</taxon>
        <taxon>Zingiber</taxon>
    </lineage>
</organism>
<name>A0A8J5GBN1_ZINOF</name>
<protein>
    <submittedName>
        <fullName evidence="1">Uncharacterized protein</fullName>
    </submittedName>
</protein>
<dbReference type="EMBL" id="JACMSC010000012">
    <property type="protein sequence ID" value="KAG6496322.1"/>
    <property type="molecule type" value="Genomic_DNA"/>
</dbReference>
<keyword evidence="2" id="KW-1185">Reference proteome</keyword>